<accession>A0ABR9GFK9</accession>
<gene>
    <name evidence="4" type="ORF">IGX34_20875</name>
</gene>
<dbReference type="Pfam" id="PF12802">
    <property type="entry name" value="MarR_2"/>
    <property type="match status" value="1"/>
</dbReference>
<dbReference type="Gene3D" id="1.10.10.10">
    <property type="entry name" value="Winged helix-like DNA-binding domain superfamily/Winged helix DNA-binding domain"/>
    <property type="match status" value="1"/>
</dbReference>
<dbReference type="PANTHER" id="PTHR13947">
    <property type="entry name" value="GNAT FAMILY N-ACETYLTRANSFERASE"/>
    <property type="match status" value="1"/>
</dbReference>
<dbReference type="CDD" id="cd04301">
    <property type="entry name" value="NAT_SF"/>
    <property type="match status" value="1"/>
</dbReference>
<dbReference type="InterPro" id="IPR050769">
    <property type="entry name" value="NAT_camello-type"/>
</dbReference>
<dbReference type="PANTHER" id="PTHR13947:SF37">
    <property type="entry name" value="LD18367P"/>
    <property type="match status" value="1"/>
</dbReference>
<feature type="domain" description="HTH marR-type" evidence="2">
    <location>
        <begin position="2"/>
        <end position="137"/>
    </location>
</feature>
<dbReference type="EMBL" id="JACZZA010000018">
    <property type="protein sequence ID" value="MBE1162844.1"/>
    <property type="molecule type" value="Genomic_DNA"/>
</dbReference>
<evidence type="ECO:0000259" key="3">
    <source>
        <dbReference type="PROSITE" id="PS51186"/>
    </source>
</evidence>
<feature type="domain" description="N-acetyltransferase" evidence="3">
    <location>
        <begin position="162"/>
        <end position="307"/>
    </location>
</feature>
<evidence type="ECO:0000313" key="4">
    <source>
        <dbReference type="EMBL" id="MBE1162844.1"/>
    </source>
</evidence>
<keyword evidence="1" id="KW-0808">Transferase</keyword>
<evidence type="ECO:0000259" key="2">
    <source>
        <dbReference type="PROSITE" id="PS50995"/>
    </source>
</evidence>
<sequence>MQSHLVDRVRSFNRFYTRHIGLLSKFLPGSAFTLAEGRVLYELANIPEQTAADIIRSLGMDKAHISRIVARFQETGLVKSRISPEHGKHKLLSLTAKGKQTFQQLNAGTQAQIEDLVSPLPAHHQQRLAANLYEIQTLLSGTKASPDEVQLRSLKVGDLGWITHRQALLYQQEYGWDWTYEGLVAQILGDFAKYFDPAREDAWVAEHHGEVMGSIFLMKSQDAEVAKLRLLYVEPSARGLGVGSRLVHRCIERARELGYKTLTLWTNDNLVSARKIYQAFGFVLVEENRHHSFGKDLVGQTWTLDLRAH</sequence>
<dbReference type="Gene3D" id="3.40.630.30">
    <property type="match status" value="1"/>
</dbReference>
<evidence type="ECO:0000256" key="1">
    <source>
        <dbReference type="ARBA" id="ARBA00022679"/>
    </source>
</evidence>
<reference evidence="4 5" key="1">
    <citation type="submission" date="2020-09" db="EMBL/GenBank/DDBJ databases">
        <title>Dyella sp. 7MK23 isolated from forest soil.</title>
        <authorList>
            <person name="Fu J."/>
        </authorList>
    </citation>
    <scope>NUCLEOTIDE SEQUENCE [LARGE SCALE GENOMIC DNA]</scope>
    <source>
        <strain evidence="4 5">7MK23</strain>
    </source>
</reference>
<proteinExistence type="predicted"/>
<dbReference type="InterPro" id="IPR016181">
    <property type="entry name" value="Acyl_CoA_acyltransferase"/>
</dbReference>
<dbReference type="InterPro" id="IPR036390">
    <property type="entry name" value="WH_DNA-bd_sf"/>
</dbReference>
<dbReference type="SUPFAM" id="SSF55729">
    <property type="entry name" value="Acyl-CoA N-acyltransferases (Nat)"/>
    <property type="match status" value="1"/>
</dbReference>
<dbReference type="SUPFAM" id="SSF46785">
    <property type="entry name" value="Winged helix' DNA-binding domain"/>
    <property type="match status" value="1"/>
</dbReference>
<dbReference type="SMART" id="SM00347">
    <property type="entry name" value="HTH_MARR"/>
    <property type="match status" value="1"/>
</dbReference>
<evidence type="ECO:0000313" key="5">
    <source>
        <dbReference type="Proteomes" id="UP000651010"/>
    </source>
</evidence>
<dbReference type="InterPro" id="IPR000182">
    <property type="entry name" value="GNAT_dom"/>
</dbReference>
<comment type="caution">
    <text evidence="4">The sequence shown here is derived from an EMBL/GenBank/DDBJ whole genome shotgun (WGS) entry which is preliminary data.</text>
</comment>
<dbReference type="PROSITE" id="PS51186">
    <property type="entry name" value="GNAT"/>
    <property type="match status" value="1"/>
</dbReference>
<keyword evidence="5" id="KW-1185">Reference proteome</keyword>
<name>A0ABR9GFK9_9GAMM</name>
<dbReference type="Pfam" id="PF00583">
    <property type="entry name" value="Acetyltransf_1"/>
    <property type="match status" value="1"/>
</dbReference>
<protein>
    <submittedName>
        <fullName evidence="4">MarR family transcriptional regulator</fullName>
    </submittedName>
</protein>
<dbReference type="Proteomes" id="UP000651010">
    <property type="component" value="Unassembled WGS sequence"/>
</dbReference>
<dbReference type="InterPro" id="IPR000835">
    <property type="entry name" value="HTH_MarR-typ"/>
</dbReference>
<dbReference type="InterPro" id="IPR036388">
    <property type="entry name" value="WH-like_DNA-bd_sf"/>
</dbReference>
<organism evidence="4 5">
    <name type="scientific">Dyella acidiphila</name>
    <dbReference type="NCBI Taxonomy" id="2775866"/>
    <lineage>
        <taxon>Bacteria</taxon>
        <taxon>Pseudomonadati</taxon>
        <taxon>Pseudomonadota</taxon>
        <taxon>Gammaproteobacteria</taxon>
        <taxon>Lysobacterales</taxon>
        <taxon>Rhodanobacteraceae</taxon>
        <taxon>Dyella</taxon>
    </lineage>
</organism>
<dbReference type="PROSITE" id="PS50995">
    <property type="entry name" value="HTH_MARR_2"/>
    <property type="match status" value="1"/>
</dbReference>